<evidence type="ECO:0000313" key="3">
    <source>
        <dbReference type="EMBL" id="KKI49858.1"/>
    </source>
</evidence>
<dbReference type="RefSeq" id="WP_046444469.1">
    <property type="nucleotide sequence ID" value="NZ_CAUERS010000040.1"/>
</dbReference>
<dbReference type="PANTHER" id="PTHR35795:SF1">
    <property type="entry name" value="BIS(5'-NUCLEOSYL)-TETRAPHOSPHATASE, SYMMETRICAL"/>
    <property type="match status" value="1"/>
</dbReference>
<dbReference type="SMART" id="SM00471">
    <property type="entry name" value="HDc"/>
    <property type="match status" value="1"/>
</dbReference>
<keyword evidence="4" id="KW-1185">Reference proteome</keyword>
<dbReference type="PATRIC" id="fig|270498.16.peg.1722"/>
<dbReference type="Proteomes" id="UP000034076">
    <property type="component" value="Unassembled WGS sequence"/>
</dbReference>
<keyword evidence="1 3" id="KW-0378">Hydrolase</keyword>
<dbReference type="InterPro" id="IPR051094">
    <property type="entry name" value="Diverse_Catalytic_Enzymes"/>
</dbReference>
<dbReference type="GO" id="GO:0008832">
    <property type="term" value="F:dGTPase activity"/>
    <property type="evidence" value="ECO:0007669"/>
    <property type="project" value="UniProtKB-EC"/>
</dbReference>
<dbReference type="InterPro" id="IPR026875">
    <property type="entry name" value="PHydrolase_assoc_dom"/>
</dbReference>
<comment type="caution">
    <text evidence="3">The sequence shown here is derived from an EMBL/GenBank/DDBJ whole genome shotgun (WGS) entry which is preliminary data.</text>
</comment>
<evidence type="ECO:0000313" key="4">
    <source>
        <dbReference type="Proteomes" id="UP000034076"/>
    </source>
</evidence>
<feature type="domain" description="HD" evidence="2">
    <location>
        <begin position="86"/>
        <end position="236"/>
    </location>
</feature>
<dbReference type="EMBL" id="LAYJ01000116">
    <property type="protein sequence ID" value="KKI49858.1"/>
    <property type="molecule type" value="Genomic_DNA"/>
</dbReference>
<accession>A0A0M2NC89</accession>
<protein>
    <submittedName>
        <fullName evidence="3">Deoxyguanosinetriphosphate triphosphohydrolase</fullName>
        <ecNumber evidence="3">3.1.5.1</ecNumber>
    </submittedName>
</protein>
<name>A0A0M2NC89_9FIRM</name>
<dbReference type="Gene3D" id="1.10.3210.10">
    <property type="entry name" value="Hypothetical protein af1432"/>
    <property type="match status" value="1"/>
</dbReference>
<dbReference type="SUPFAM" id="SSF109604">
    <property type="entry name" value="HD-domain/PDEase-like"/>
    <property type="match status" value="1"/>
</dbReference>
<evidence type="ECO:0000256" key="1">
    <source>
        <dbReference type="ARBA" id="ARBA00022801"/>
    </source>
</evidence>
<dbReference type="CDD" id="cd00077">
    <property type="entry name" value="HDc"/>
    <property type="match status" value="1"/>
</dbReference>
<dbReference type="OrthoDB" id="9803619at2"/>
<sequence>MKKKYIELDPQVQAAVSADLERKQNEMCAYATRDESSMRREEEKFRIQRPNFSKDSERILYCRYFNRYADKTQVFSLYKNDDITRRILHVQLVSRIARNIGRMLNLNLDLIEAIALGHDLGHTPFGHAGERFLSALYYAHTGRYFNHNVHSARILDKVLSLNISLQVLDGILCHNGEKVSGEYRPHTYGTDKPEEAFGKFDDLMEECYTDESMVGRLVPSTLEGCVVRLSDVIAYLGKDRLDAETLKIGGVQPFSENNVLGSTNSEFINNLITNVVSNSYAKPYIKLDAEYAQALAYEKQVNFQRIYEPQDKNEPYPTIKKMFERVYEKLLQDFEAGDERTPIFRHHINHVYRGFARAAGLKEAYLKEEPNQVVVDYIASMTDDYFMDLHEFLFPDAPKLEYISYFSKKKDKR</sequence>
<dbReference type="PROSITE" id="PS51831">
    <property type="entry name" value="HD"/>
    <property type="match status" value="1"/>
</dbReference>
<proteinExistence type="predicted"/>
<dbReference type="AlphaFoldDB" id="A0A0M2NC89"/>
<dbReference type="InterPro" id="IPR003607">
    <property type="entry name" value="HD/PDEase_dom"/>
</dbReference>
<dbReference type="STRING" id="270498.CHK_2666"/>
<dbReference type="Pfam" id="PF01966">
    <property type="entry name" value="HD"/>
    <property type="match status" value="1"/>
</dbReference>
<organism evidence="3 4">
    <name type="scientific">Christensenella hongkongensis</name>
    <dbReference type="NCBI Taxonomy" id="270498"/>
    <lineage>
        <taxon>Bacteria</taxon>
        <taxon>Bacillati</taxon>
        <taxon>Bacillota</taxon>
        <taxon>Clostridia</taxon>
        <taxon>Christensenellales</taxon>
        <taxon>Christensenellaceae</taxon>
        <taxon>Christensenella</taxon>
    </lineage>
</organism>
<dbReference type="InterPro" id="IPR006674">
    <property type="entry name" value="HD_domain"/>
</dbReference>
<reference evidence="3 4" key="1">
    <citation type="submission" date="2015-04" db="EMBL/GenBank/DDBJ databases">
        <title>Draft genome sequence of bacteremic isolate Catabacter hongkongensis type strain HKU16T.</title>
        <authorList>
            <person name="Lau S.K."/>
            <person name="Teng J.L."/>
            <person name="Huang Y."/>
            <person name="Curreem S.O."/>
            <person name="Tsui S.K."/>
            <person name="Woo P.C."/>
        </authorList>
    </citation>
    <scope>NUCLEOTIDE SEQUENCE [LARGE SCALE GENOMIC DNA]</scope>
    <source>
        <strain evidence="3 4">HKU16</strain>
    </source>
</reference>
<evidence type="ECO:0000259" key="2">
    <source>
        <dbReference type="PROSITE" id="PS51831"/>
    </source>
</evidence>
<gene>
    <name evidence="3" type="ORF">CHK_2666</name>
</gene>
<dbReference type="Pfam" id="PF13286">
    <property type="entry name" value="HD_assoc"/>
    <property type="match status" value="1"/>
</dbReference>
<dbReference type="EC" id="3.1.5.1" evidence="3"/>
<dbReference type="PANTHER" id="PTHR35795">
    <property type="entry name" value="SLR1885 PROTEIN"/>
    <property type="match status" value="1"/>
</dbReference>